<organism evidence="10 11">
    <name type="scientific">Glycomyces buryatensis</name>
    <dbReference type="NCBI Taxonomy" id="2570927"/>
    <lineage>
        <taxon>Bacteria</taxon>
        <taxon>Bacillati</taxon>
        <taxon>Actinomycetota</taxon>
        <taxon>Actinomycetes</taxon>
        <taxon>Glycomycetales</taxon>
        <taxon>Glycomycetaceae</taxon>
        <taxon>Glycomyces</taxon>
    </lineage>
</organism>
<dbReference type="EC" id="3.1.-.-" evidence="8"/>
<dbReference type="RefSeq" id="WP_136532574.1">
    <property type="nucleotide sequence ID" value="NZ_STGY01000001.1"/>
</dbReference>
<comment type="similarity">
    <text evidence="7 8">Belongs to the PINc/VapC protein family.</text>
</comment>
<keyword evidence="3 8" id="KW-0540">Nuclease</keyword>
<dbReference type="CDD" id="cd18731">
    <property type="entry name" value="PIN_NgFitB-like"/>
    <property type="match status" value="1"/>
</dbReference>
<name>A0A4V4HSZ4_9ACTN</name>
<evidence type="ECO:0000256" key="7">
    <source>
        <dbReference type="ARBA" id="ARBA00038093"/>
    </source>
</evidence>
<reference evidence="11" key="1">
    <citation type="submission" date="2019-04" db="EMBL/GenBank/DDBJ databases">
        <title>Nocardioides xinjiangensis sp. nov.</title>
        <authorList>
            <person name="Liu S."/>
        </authorList>
    </citation>
    <scope>NUCLEOTIDE SEQUENCE [LARGE SCALE GENOMIC DNA]</scope>
    <source>
        <strain evidence="11">18</strain>
    </source>
</reference>
<dbReference type="InterPro" id="IPR022907">
    <property type="entry name" value="VapC_family"/>
</dbReference>
<dbReference type="PANTHER" id="PTHR33653:SF1">
    <property type="entry name" value="RIBONUCLEASE VAPC2"/>
    <property type="match status" value="1"/>
</dbReference>
<dbReference type="Pfam" id="PF01850">
    <property type="entry name" value="PIN"/>
    <property type="match status" value="1"/>
</dbReference>
<protein>
    <recommendedName>
        <fullName evidence="8">Ribonuclease VapC</fullName>
        <shortName evidence="8">RNase VapC</shortName>
        <ecNumber evidence="8">3.1.-.-</ecNumber>
    </recommendedName>
    <alternativeName>
        <fullName evidence="8">Toxin VapC</fullName>
    </alternativeName>
</protein>
<evidence type="ECO:0000259" key="9">
    <source>
        <dbReference type="Pfam" id="PF01850"/>
    </source>
</evidence>
<dbReference type="InterPro" id="IPR050556">
    <property type="entry name" value="Type_II_TA_system_RNase"/>
</dbReference>
<sequence>MGVIVDSNVVSELMRSEPDAGVLAWFDGLPEDEVWISAVAIGEVVYGVSRLDDGKRKTALLSRIDILVNEVFRGRCAALDAAAGYRAGVLNAELEKRGIEIGLADVQIAATCLVRGDVLATRNVKHFKHTGVEWINPWGE</sequence>
<feature type="binding site" evidence="8">
    <location>
        <position position="6"/>
    </location>
    <ligand>
        <name>Mg(2+)</name>
        <dbReference type="ChEBI" id="CHEBI:18420"/>
    </ligand>
</feature>
<dbReference type="AlphaFoldDB" id="A0A4V4HSZ4"/>
<evidence type="ECO:0000313" key="11">
    <source>
        <dbReference type="Proteomes" id="UP000308760"/>
    </source>
</evidence>
<dbReference type="GO" id="GO:0000287">
    <property type="term" value="F:magnesium ion binding"/>
    <property type="evidence" value="ECO:0007669"/>
    <property type="project" value="UniProtKB-UniRule"/>
</dbReference>
<evidence type="ECO:0000256" key="2">
    <source>
        <dbReference type="ARBA" id="ARBA00022649"/>
    </source>
</evidence>
<feature type="domain" description="PIN" evidence="9">
    <location>
        <begin position="3"/>
        <end position="130"/>
    </location>
</feature>
<keyword evidence="6 8" id="KW-0460">Magnesium</keyword>
<feature type="binding site" evidence="8">
    <location>
        <position position="105"/>
    </location>
    <ligand>
        <name>Mg(2+)</name>
        <dbReference type="ChEBI" id="CHEBI:18420"/>
    </ligand>
</feature>
<dbReference type="GO" id="GO:0090729">
    <property type="term" value="F:toxin activity"/>
    <property type="evidence" value="ECO:0007669"/>
    <property type="project" value="UniProtKB-KW"/>
</dbReference>
<gene>
    <name evidence="8" type="primary">vapC</name>
    <name evidence="10" type="ORF">FAB82_00525</name>
</gene>
<evidence type="ECO:0000256" key="5">
    <source>
        <dbReference type="ARBA" id="ARBA00022801"/>
    </source>
</evidence>
<comment type="function">
    <text evidence="8">Toxic component of a toxin-antitoxin (TA) system. An RNase.</text>
</comment>
<evidence type="ECO:0000256" key="4">
    <source>
        <dbReference type="ARBA" id="ARBA00022723"/>
    </source>
</evidence>
<reference evidence="10 11" key="2">
    <citation type="submission" date="2019-05" db="EMBL/GenBank/DDBJ databases">
        <title>Glycomyces buryatensis sp. nov.</title>
        <authorList>
            <person name="Nikitina E."/>
        </authorList>
    </citation>
    <scope>NUCLEOTIDE SEQUENCE [LARGE SCALE GENOMIC DNA]</scope>
    <source>
        <strain evidence="10 11">18</strain>
    </source>
</reference>
<keyword evidence="8" id="KW-0800">Toxin</keyword>
<dbReference type="SUPFAM" id="SSF88723">
    <property type="entry name" value="PIN domain-like"/>
    <property type="match status" value="1"/>
</dbReference>
<dbReference type="GO" id="GO:0016787">
    <property type="term" value="F:hydrolase activity"/>
    <property type="evidence" value="ECO:0007669"/>
    <property type="project" value="UniProtKB-KW"/>
</dbReference>
<keyword evidence="11" id="KW-1185">Reference proteome</keyword>
<evidence type="ECO:0000256" key="3">
    <source>
        <dbReference type="ARBA" id="ARBA00022722"/>
    </source>
</evidence>
<dbReference type="EMBL" id="STGY01000001">
    <property type="protein sequence ID" value="THV43576.1"/>
    <property type="molecule type" value="Genomic_DNA"/>
</dbReference>
<evidence type="ECO:0000256" key="1">
    <source>
        <dbReference type="ARBA" id="ARBA00001946"/>
    </source>
</evidence>
<evidence type="ECO:0000256" key="6">
    <source>
        <dbReference type="ARBA" id="ARBA00022842"/>
    </source>
</evidence>
<proteinExistence type="inferred from homology"/>
<dbReference type="GO" id="GO:0004540">
    <property type="term" value="F:RNA nuclease activity"/>
    <property type="evidence" value="ECO:0007669"/>
    <property type="project" value="InterPro"/>
</dbReference>
<keyword evidence="4 8" id="KW-0479">Metal-binding</keyword>
<keyword evidence="2 8" id="KW-1277">Toxin-antitoxin system</keyword>
<dbReference type="InterPro" id="IPR002716">
    <property type="entry name" value="PIN_dom"/>
</dbReference>
<dbReference type="InterPro" id="IPR029060">
    <property type="entry name" value="PIN-like_dom_sf"/>
</dbReference>
<dbReference type="OrthoDB" id="9815354at2"/>
<dbReference type="Proteomes" id="UP000308760">
    <property type="component" value="Unassembled WGS sequence"/>
</dbReference>
<evidence type="ECO:0000256" key="8">
    <source>
        <dbReference type="HAMAP-Rule" id="MF_00265"/>
    </source>
</evidence>
<accession>A0A4V4HSZ4</accession>
<dbReference type="Gene3D" id="3.40.50.1010">
    <property type="entry name" value="5'-nuclease"/>
    <property type="match status" value="1"/>
</dbReference>
<keyword evidence="5 8" id="KW-0378">Hydrolase</keyword>
<comment type="cofactor">
    <cofactor evidence="1 8">
        <name>Mg(2+)</name>
        <dbReference type="ChEBI" id="CHEBI:18420"/>
    </cofactor>
</comment>
<dbReference type="PANTHER" id="PTHR33653">
    <property type="entry name" value="RIBONUCLEASE VAPC2"/>
    <property type="match status" value="1"/>
</dbReference>
<dbReference type="HAMAP" id="MF_00265">
    <property type="entry name" value="VapC_Nob1"/>
    <property type="match status" value="1"/>
</dbReference>
<comment type="caution">
    <text evidence="10">The sequence shown here is derived from an EMBL/GenBank/DDBJ whole genome shotgun (WGS) entry which is preliminary data.</text>
</comment>
<evidence type="ECO:0000313" key="10">
    <source>
        <dbReference type="EMBL" id="THV43576.1"/>
    </source>
</evidence>